<evidence type="ECO:0000313" key="4">
    <source>
        <dbReference type="Proteomes" id="UP001596542"/>
    </source>
</evidence>
<dbReference type="Proteomes" id="UP001596542">
    <property type="component" value="Unassembled WGS sequence"/>
</dbReference>
<evidence type="ECO:0000256" key="1">
    <source>
        <dbReference type="SAM" id="MobiDB-lite"/>
    </source>
</evidence>
<evidence type="ECO:0000256" key="2">
    <source>
        <dbReference type="SAM" id="SignalP"/>
    </source>
</evidence>
<dbReference type="EMBL" id="JBHTBU010000001">
    <property type="protein sequence ID" value="MFC7287938.1"/>
    <property type="molecule type" value="Genomic_DNA"/>
</dbReference>
<feature type="chain" id="PRO_5047382999" evidence="2">
    <location>
        <begin position="25"/>
        <end position="69"/>
    </location>
</feature>
<feature type="signal peptide" evidence="2">
    <location>
        <begin position="1"/>
        <end position="24"/>
    </location>
</feature>
<protein>
    <submittedName>
        <fullName evidence="3">Uncharacterized protein</fullName>
    </submittedName>
</protein>
<keyword evidence="4" id="KW-1185">Reference proteome</keyword>
<accession>A0ABW2IAI4</accession>
<feature type="region of interest" description="Disordered" evidence="1">
    <location>
        <begin position="40"/>
        <end position="69"/>
    </location>
</feature>
<evidence type="ECO:0000313" key="3">
    <source>
        <dbReference type="EMBL" id="MFC7287938.1"/>
    </source>
</evidence>
<proteinExistence type="predicted"/>
<organism evidence="3 4">
    <name type="scientific">Herminiimonas glaciei</name>
    <dbReference type="NCBI Taxonomy" id="523788"/>
    <lineage>
        <taxon>Bacteria</taxon>
        <taxon>Pseudomonadati</taxon>
        <taxon>Pseudomonadota</taxon>
        <taxon>Betaproteobacteria</taxon>
        <taxon>Burkholderiales</taxon>
        <taxon>Oxalobacteraceae</taxon>
        <taxon>Herminiimonas</taxon>
    </lineage>
</organism>
<comment type="caution">
    <text evidence="3">The sequence shown here is derived from an EMBL/GenBank/DDBJ whole genome shotgun (WGS) entry which is preliminary data.</text>
</comment>
<keyword evidence="2" id="KW-0732">Signal</keyword>
<sequence length="69" mass="7126">MKNRTKVILAVLGGAASLATIYGAVKTPSESIKPITITNEAHSTGTNSPAINQAEGSTINLNYSSPPEK</sequence>
<name>A0ABW2IAI4_9BURK</name>
<gene>
    <name evidence="3" type="ORF">ACFQPC_07820</name>
</gene>
<dbReference type="RefSeq" id="WP_382271300.1">
    <property type="nucleotide sequence ID" value="NZ_JBHTBU010000001.1"/>
</dbReference>
<reference evidence="4" key="1">
    <citation type="journal article" date="2019" name="Int. J. Syst. Evol. Microbiol.">
        <title>The Global Catalogue of Microorganisms (GCM) 10K type strain sequencing project: providing services to taxonomists for standard genome sequencing and annotation.</title>
        <authorList>
            <consortium name="The Broad Institute Genomics Platform"/>
            <consortium name="The Broad Institute Genome Sequencing Center for Infectious Disease"/>
            <person name="Wu L."/>
            <person name="Ma J."/>
        </authorList>
    </citation>
    <scope>NUCLEOTIDE SEQUENCE [LARGE SCALE GENOMIC DNA]</scope>
    <source>
        <strain evidence="4">KACC 12508</strain>
    </source>
</reference>